<feature type="chain" id="PRO_5043598295" evidence="1">
    <location>
        <begin position="22"/>
        <end position="143"/>
    </location>
</feature>
<protein>
    <submittedName>
        <fullName evidence="2">Uncharacterized protein</fullName>
    </submittedName>
</protein>
<evidence type="ECO:0000313" key="3">
    <source>
        <dbReference type="Proteomes" id="UP001485043"/>
    </source>
</evidence>
<sequence>MASHSLRLAVAIFAICSLANSFGSAFILEGISGGWVFGNPFYPVPALIDAAGNVYAYNGAASVGSISILDVETAYVQVGLGFLAISQVYLFQGTSSTVYLSARPYFDPAAVVTIAQTTSFSASSVYELCYYQGYPGFTAPLGK</sequence>
<accession>A0AAW1T8F6</accession>
<gene>
    <name evidence="2" type="ORF">WJX84_008466</name>
</gene>
<evidence type="ECO:0000313" key="2">
    <source>
        <dbReference type="EMBL" id="KAK9865840.1"/>
    </source>
</evidence>
<feature type="signal peptide" evidence="1">
    <location>
        <begin position="1"/>
        <end position="21"/>
    </location>
</feature>
<dbReference type="EMBL" id="JALJOV010000213">
    <property type="protein sequence ID" value="KAK9865840.1"/>
    <property type="molecule type" value="Genomic_DNA"/>
</dbReference>
<keyword evidence="1" id="KW-0732">Signal</keyword>
<comment type="caution">
    <text evidence="2">The sequence shown here is derived from an EMBL/GenBank/DDBJ whole genome shotgun (WGS) entry which is preliminary data.</text>
</comment>
<evidence type="ECO:0000256" key="1">
    <source>
        <dbReference type="SAM" id="SignalP"/>
    </source>
</evidence>
<reference evidence="2 3" key="1">
    <citation type="journal article" date="2024" name="Nat. Commun.">
        <title>Phylogenomics reveals the evolutionary origins of lichenization in chlorophyte algae.</title>
        <authorList>
            <person name="Puginier C."/>
            <person name="Libourel C."/>
            <person name="Otte J."/>
            <person name="Skaloud P."/>
            <person name="Haon M."/>
            <person name="Grisel S."/>
            <person name="Petersen M."/>
            <person name="Berrin J.G."/>
            <person name="Delaux P.M."/>
            <person name="Dal Grande F."/>
            <person name="Keller J."/>
        </authorList>
    </citation>
    <scope>NUCLEOTIDE SEQUENCE [LARGE SCALE GENOMIC DNA]</scope>
    <source>
        <strain evidence="2 3">SAG 2523</strain>
    </source>
</reference>
<dbReference type="AlphaFoldDB" id="A0AAW1T8F6"/>
<keyword evidence="3" id="KW-1185">Reference proteome</keyword>
<proteinExistence type="predicted"/>
<organism evidence="2 3">
    <name type="scientific">Apatococcus fuscideae</name>
    <dbReference type="NCBI Taxonomy" id="2026836"/>
    <lineage>
        <taxon>Eukaryota</taxon>
        <taxon>Viridiplantae</taxon>
        <taxon>Chlorophyta</taxon>
        <taxon>core chlorophytes</taxon>
        <taxon>Trebouxiophyceae</taxon>
        <taxon>Chlorellales</taxon>
        <taxon>Chlorellaceae</taxon>
        <taxon>Apatococcus</taxon>
    </lineage>
</organism>
<dbReference type="Proteomes" id="UP001485043">
    <property type="component" value="Unassembled WGS sequence"/>
</dbReference>
<name>A0AAW1T8F6_9CHLO</name>